<feature type="chain" id="PRO_5044893367" description="Glycine-rich protein" evidence="2">
    <location>
        <begin position="26"/>
        <end position="97"/>
    </location>
</feature>
<organism evidence="3 4">
    <name type="scientific">Castilleja foliolosa</name>
    <dbReference type="NCBI Taxonomy" id="1961234"/>
    <lineage>
        <taxon>Eukaryota</taxon>
        <taxon>Viridiplantae</taxon>
        <taxon>Streptophyta</taxon>
        <taxon>Embryophyta</taxon>
        <taxon>Tracheophyta</taxon>
        <taxon>Spermatophyta</taxon>
        <taxon>Magnoliopsida</taxon>
        <taxon>eudicotyledons</taxon>
        <taxon>Gunneridae</taxon>
        <taxon>Pentapetalae</taxon>
        <taxon>asterids</taxon>
        <taxon>lamiids</taxon>
        <taxon>Lamiales</taxon>
        <taxon>Orobanchaceae</taxon>
        <taxon>Pedicularideae</taxon>
        <taxon>Castillejinae</taxon>
        <taxon>Castilleja</taxon>
    </lineage>
</organism>
<dbReference type="PANTHER" id="PTHR37389:SF16">
    <property type="entry name" value="GLYCINE-RICH CELL WALL STRUCTURAL PROTEIN"/>
    <property type="match status" value="1"/>
</dbReference>
<feature type="signal peptide" evidence="2">
    <location>
        <begin position="1"/>
        <end position="25"/>
    </location>
</feature>
<feature type="compositionally biased region" description="Polar residues" evidence="1">
    <location>
        <begin position="87"/>
        <end position="97"/>
    </location>
</feature>
<protein>
    <recommendedName>
        <fullName evidence="5">Glycine-rich protein</fullName>
    </recommendedName>
</protein>
<accession>A0ABD3CXR2</accession>
<evidence type="ECO:0000313" key="3">
    <source>
        <dbReference type="EMBL" id="KAL3634503.1"/>
    </source>
</evidence>
<keyword evidence="2" id="KW-0732">Signal</keyword>
<evidence type="ECO:0000313" key="4">
    <source>
        <dbReference type="Proteomes" id="UP001632038"/>
    </source>
</evidence>
<proteinExistence type="predicted"/>
<feature type="region of interest" description="Disordered" evidence="1">
    <location>
        <begin position="30"/>
        <end position="97"/>
    </location>
</feature>
<evidence type="ECO:0000256" key="1">
    <source>
        <dbReference type="SAM" id="MobiDB-lite"/>
    </source>
</evidence>
<dbReference type="EMBL" id="JAVIJP010000028">
    <property type="protein sequence ID" value="KAL3634503.1"/>
    <property type="molecule type" value="Genomic_DNA"/>
</dbReference>
<keyword evidence="4" id="KW-1185">Reference proteome</keyword>
<dbReference type="InterPro" id="IPR010800">
    <property type="entry name" value="GRP"/>
</dbReference>
<comment type="caution">
    <text evidence="3">The sequence shown here is derived from an EMBL/GenBank/DDBJ whole genome shotgun (WGS) entry which is preliminary data.</text>
</comment>
<dbReference type="AlphaFoldDB" id="A0ABD3CXR2"/>
<evidence type="ECO:0008006" key="5">
    <source>
        <dbReference type="Google" id="ProtNLM"/>
    </source>
</evidence>
<name>A0ABD3CXR2_9LAMI</name>
<gene>
    <name evidence="3" type="ORF">CASFOL_021557</name>
</gene>
<sequence length="97" mass="10085">MSSKLIVFIGLLLAMVLFFSTEVAARKLTETSNAVDTSDVKTKGAEANNDFPPAYATNPYPYPGNPGGYGGGHGGYNKAGRGGYNKAGQNDVAQAKP</sequence>
<reference evidence="4" key="1">
    <citation type="journal article" date="2024" name="IScience">
        <title>Strigolactones Initiate the Formation of Haustorium-like Structures in Castilleja.</title>
        <authorList>
            <person name="Buerger M."/>
            <person name="Peterson D."/>
            <person name="Chory J."/>
        </authorList>
    </citation>
    <scope>NUCLEOTIDE SEQUENCE [LARGE SCALE GENOMIC DNA]</scope>
</reference>
<feature type="compositionally biased region" description="Gly residues" evidence="1">
    <location>
        <begin position="65"/>
        <end position="85"/>
    </location>
</feature>
<evidence type="ECO:0000256" key="2">
    <source>
        <dbReference type="SAM" id="SignalP"/>
    </source>
</evidence>
<dbReference type="PANTHER" id="PTHR37389">
    <property type="entry name" value="NODULIN-24"/>
    <property type="match status" value="1"/>
</dbReference>
<dbReference type="Proteomes" id="UP001632038">
    <property type="component" value="Unassembled WGS sequence"/>
</dbReference>
<dbReference type="Pfam" id="PF07172">
    <property type="entry name" value="GRP"/>
    <property type="match status" value="1"/>
</dbReference>